<keyword evidence="5" id="KW-0732">Signal</keyword>
<dbReference type="InterPro" id="IPR006094">
    <property type="entry name" value="Oxid_FAD_bind_N"/>
</dbReference>
<dbReference type="PANTHER" id="PTHR42973:SF13">
    <property type="entry name" value="FAD-BINDING PCMH-TYPE DOMAIN-CONTAINING PROTEIN"/>
    <property type="match status" value="1"/>
</dbReference>
<organism evidence="7 8">
    <name type="scientific">Periconia macrospinosa</name>
    <dbReference type="NCBI Taxonomy" id="97972"/>
    <lineage>
        <taxon>Eukaryota</taxon>
        <taxon>Fungi</taxon>
        <taxon>Dikarya</taxon>
        <taxon>Ascomycota</taxon>
        <taxon>Pezizomycotina</taxon>
        <taxon>Dothideomycetes</taxon>
        <taxon>Pleosporomycetidae</taxon>
        <taxon>Pleosporales</taxon>
        <taxon>Massarineae</taxon>
        <taxon>Periconiaceae</taxon>
        <taxon>Periconia</taxon>
    </lineage>
</organism>
<dbReference type="Gene3D" id="3.40.462.20">
    <property type="match status" value="1"/>
</dbReference>
<feature type="chain" id="PRO_5016179602" evidence="5">
    <location>
        <begin position="23"/>
        <end position="501"/>
    </location>
</feature>
<keyword evidence="4" id="KW-0560">Oxidoreductase</keyword>
<name>A0A2V1DJF0_9PLEO</name>
<feature type="domain" description="FAD-binding PCMH-type" evidence="6">
    <location>
        <begin position="61"/>
        <end position="233"/>
    </location>
</feature>
<dbReference type="PANTHER" id="PTHR42973">
    <property type="entry name" value="BINDING OXIDOREDUCTASE, PUTATIVE (AFU_ORTHOLOGUE AFUA_1G17690)-RELATED"/>
    <property type="match status" value="1"/>
</dbReference>
<keyword evidence="8" id="KW-1185">Reference proteome</keyword>
<dbReference type="Proteomes" id="UP000244855">
    <property type="component" value="Unassembled WGS sequence"/>
</dbReference>
<dbReference type="InterPro" id="IPR016166">
    <property type="entry name" value="FAD-bd_PCMH"/>
</dbReference>
<dbReference type="EMBL" id="KZ805441">
    <property type="protein sequence ID" value="PVH97244.1"/>
    <property type="molecule type" value="Genomic_DNA"/>
</dbReference>
<dbReference type="SUPFAM" id="SSF56176">
    <property type="entry name" value="FAD-binding/transporter-associated domain-like"/>
    <property type="match status" value="1"/>
</dbReference>
<evidence type="ECO:0000313" key="7">
    <source>
        <dbReference type="EMBL" id="PVH97244.1"/>
    </source>
</evidence>
<evidence type="ECO:0000256" key="1">
    <source>
        <dbReference type="ARBA" id="ARBA00005466"/>
    </source>
</evidence>
<dbReference type="AlphaFoldDB" id="A0A2V1DJF0"/>
<evidence type="ECO:0000256" key="5">
    <source>
        <dbReference type="SAM" id="SignalP"/>
    </source>
</evidence>
<evidence type="ECO:0000256" key="3">
    <source>
        <dbReference type="ARBA" id="ARBA00022827"/>
    </source>
</evidence>
<evidence type="ECO:0000256" key="2">
    <source>
        <dbReference type="ARBA" id="ARBA00022630"/>
    </source>
</evidence>
<comment type="similarity">
    <text evidence="1">Belongs to the oxygen-dependent FAD-linked oxidoreductase family.</text>
</comment>
<dbReference type="Pfam" id="PF01565">
    <property type="entry name" value="FAD_binding_4"/>
    <property type="match status" value="1"/>
</dbReference>
<dbReference type="OrthoDB" id="2151789at2759"/>
<feature type="signal peptide" evidence="5">
    <location>
        <begin position="1"/>
        <end position="22"/>
    </location>
</feature>
<dbReference type="STRING" id="97972.A0A2V1DJF0"/>
<dbReference type="InterPro" id="IPR036318">
    <property type="entry name" value="FAD-bd_PCMH-like_sf"/>
</dbReference>
<sequence length="501" mass="54445">MAVSMFFPCLLTLSLLISFGRSIPANDACNAISESVPGQVYFPGDLGYTSETLKYWSVALRELRPVCIVMPTSASQVSAAVKILNQYPDVNFAVKSGGHDPNPGHSSIQDGVLIALREIRGTAYDAEKRLAFVKPGGEWNDVISVLDPMGVTLVGGRLGIVGIAGYLLQGGISFLSAQYGLACDSIVGWETVTANGSIVNVDAASQPDLAVAMRGSGNQFGIVTQFTIKTYPIGKVWGGSRVYAGDKQDEIFAALHRFIPYGHQEPKAAIIISDVIAVGKTSIILVFYFYDGPEPPSTGPFADFLKIIPTTTLTYTRSYADLLTANGAPAAIVTERASFRTFTIPYLPENPGIYAEISDKWHNITSHHFTNLLHLTSECSIDFQPMPSVVGQQSQRAGGNAMGLNGNDSDRILLEIQCLWASKEDDTTMYALSRDLTDWLESRLPGWEASGNEQYNPLFMNDATDDQNVTGSYRDYAKFKALQKSADPEGFFRVRAGGFKY</sequence>
<gene>
    <name evidence="7" type="ORF">DM02DRAFT_730685</name>
</gene>
<proteinExistence type="inferred from homology"/>
<dbReference type="InterPro" id="IPR016167">
    <property type="entry name" value="FAD-bd_PCMH_sub1"/>
</dbReference>
<accession>A0A2V1DJF0</accession>
<dbReference type="InterPro" id="IPR016169">
    <property type="entry name" value="FAD-bd_PCMH_sub2"/>
</dbReference>
<dbReference type="PROSITE" id="PS51387">
    <property type="entry name" value="FAD_PCMH"/>
    <property type="match status" value="1"/>
</dbReference>
<dbReference type="InterPro" id="IPR050416">
    <property type="entry name" value="FAD-linked_Oxidoreductase"/>
</dbReference>
<evidence type="ECO:0000259" key="6">
    <source>
        <dbReference type="PROSITE" id="PS51387"/>
    </source>
</evidence>
<protein>
    <submittedName>
        <fullName evidence="7">FAD-binding domain-containing protein</fullName>
    </submittedName>
</protein>
<dbReference type="Gene3D" id="3.30.465.10">
    <property type="match status" value="1"/>
</dbReference>
<evidence type="ECO:0000256" key="4">
    <source>
        <dbReference type="ARBA" id="ARBA00023002"/>
    </source>
</evidence>
<keyword evidence="2" id="KW-0285">Flavoprotein</keyword>
<dbReference type="GO" id="GO:0016491">
    <property type="term" value="F:oxidoreductase activity"/>
    <property type="evidence" value="ECO:0007669"/>
    <property type="project" value="UniProtKB-KW"/>
</dbReference>
<dbReference type="Gene3D" id="3.30.43.10">
    <property type="entry name" value="Uridine Diphospho-n-acetylenolpyruvylglucosamine Reductase, domain 2"/>
    <property type="match status" value="1"/>
</dbReference>
<dbReference type="GO" id="GO:0071949">
    <property type="term" value="F:FAD binding"/>
    <property type="evidence" value="ECO:0007669"/>
    <property type="project" value="InterPro"/>
</dbReference>
<keyword evidence="3" id="KW-0274">FAD</keyword>
<evidence type="ECO:0000313" key="8">
    <source>
        <dbReference type="Proteomes" id="UP000244855"/>
    </source>
</evidence>
<reference evidence="7 8" key="1">
    <citation type="journal article" date="2018" name="Sci. Rep.">
        <title>Comparative genomics provides insights into the lifestyle and reveals functional heterogeneity of dark septate endophytic fungi.</title>
        <authorList>
            <person name="Knapp D.G."/>
            <person name="Nemeth J.B."/>
            <person name="Barry K."/>
            <person name="Hainaut M."/>
            <person name="Henrissat B."/>
            <person name="Johnson J."/>
            <person name="Kuo A."/>
            <person name="Lim J.H.P."/>
            <person name="Lipzen A."/>
            <person name="Nolan M."/>
            <person name="Ohm R.A."/>
            <person name="Tamas L."/>
            <person name="Grigoriev I.V."/>
            <person name="Spatafora J.W."/>
            <person name="Nagy L.G."/>
            <person name="Kovacs G.M."/>
        </authorList>
    </citation>
    <scope>NUCLEOTIDE SEQUENCE [LARGE SCALE GENOMIC DNA]</scope>
    <source>
        <strain evidence="7 8">DSE2036</strain>
    </source>
</reference>